<reference evidence="3" key="1">
    <citation type="journal article" date="2019" name="Int. J. Syst. Evol. Microbiol.">
        <title>The Global Catalogue of Microorganisms (GCM) 10K type strain sequencing project: providing services to taxonomists for standard genome sequencing and annotation.</title>
        <authorList>
            <consortium name="The Broad Institute Genomics Platform"/>
            <consortium name="The Broad Institute Genome Sequencing Center for Infectious Disease"/>
            <person name="Wu L."/>
            <person name="Ma J."/>
        </authorList>
    </citation>
    <scope>NUCLEOTIDE SEQUENCE [LARGE SCALE GENOMIC DNA]</scope>
    <source>
        <strain evidence="3">PCU 280</strain>
    </source>
</reference>
<protein>
    <submittedName>
        <fullName evidence="2">Extracellular solute-binding protein</fullName>
    </submittedName>
</protein>
<dbReference type="PANTHER" id="PTHR43649">
    <property type="entry name" value="ARABINOSE-BINDING PROTEIN-RELATED"/>
    <property type="match status" value="1"/>
</dbReference>
<dbReference type="Gene3D" id="3.40.190.10">
    <property type="entry name" value="Periplasmic binding protein-like II"/>
    <property type="match status" value="2"/>
</dbReference>
<dbReference type="PROSITE" id="PS51257">
    <property type="entry name" value="PROKAR_LIPOPROTEIN"/>
    <property type="match status" value="1"/>
</dbReference>
<evidence type="ECO:0000256" key="1">
    <source>
        <dbReference type="SAM" id="SignalP"/>
    </source>
</evidence>
<name>A0ABW1V1X6_9BACL</name>
<dbReference type="EMBL" id="JBHSTE010000003">
    <property type="protein sequence ID" value="MFC6332774.1"/>
    <property type="molecule type" value="Genomic_DNA"/>
</dbReference>
<dbReference type="SUPFAM" id="SSF53850">
    <property type="entry name" value="Periplasmic binding protein-like II"/>
    <property type="match status" value="1"/>
</dbReference>
<dbReference type="Pfam" id="PF13416">
    <property type="entry name" value="SBP_bac_8"/>
    <property type="match status" value="1"/>
</dbReference>
<feature type="signal peptide" evidence="1">
    <location>
        <begin position="1"/>
        <end position="26"/>
    </location>
</feature>
<feature type="chain" id="PRO_5047461688" evidence="1">
    <location>
        <begin position="27"/>
        <end position="441"/>
    </location>
</feature>
<keyword evidence="3" id="KW-1185">Reference proteome</keyword>
<evidence type="ECO:0000313" key="2">
    <source>
        <dbReference type="EMBL" id="MFC6332774.1"/>
    </source>
</evidence>
<gene>
    <name evidence="2" type="ORF">ACFP56_09090</name>
</gene>
<proteinExistence type="predicted"/>
<accession>A0ABW1V1X6</accession>
<dbReference type="Proteomes" id="UP001596233">
    <property type="component" value="Unassembled WGS sequence"/>
</dbReference>
<sequence>MVELKKKNWTRLTFATVMATVMVVVAACGNQKDSGTENGGNQGNNASQETITLTMMHPWTSPNVDNEVYKARIASFEAEFPHIKIQQDGVAAAQYKTKLFTLATANNLADINVTWPGADLDPLVKGNLLMPLNDYMDNWNGLVLEDALVGYSADGNQLAIPTKRNFVDIIYYNKEYLSQVGYDEFPSTYEDFIDMIKKLKEAGITPISLGNKEKWPLQSSYMSIIGQRFAGADFFNKVMAGEAELTDPQFVKAIAVIEELTQLEAFNVDANNMDSVQAQDYLIQGKAAMHISSATVDGRIRTTNEEGDKFGIALFPSVPDGLGDPKMASGVSQFGISIKSGLDEKKQAAAIEFMKYFVSEELYTDLAKAGILVPANVEMGDDISPYLKEMYELTSHGSSPVFDAVINTQAAKEFENGLQAITVGRSTPEKVAQDAQALIER</sequence>
<evidence type="ECO:0000313" key="3">
    <source>
        <dbReference type="Proteomes" id="UP001596233"/>
    </source>
</evidence>
<dbReference type="InterPro" id="IPR050490">
    <property type="entry name" value="Bact_solute-bd_prot1"/>
</dbReference>
<dbReference type="InterPro" id="IPR006059">
    <property type="entry name" value="SBP"/>
</dbReference>
<dbReference type="RefSeq" id="WP_379233561.1">
    <property type="nucleotide sequence ID" value="NZ_JBHSTE010000003.1"/>
</dbReference>
<keyword evidence="1" id="KW-0732">Signal</keyword>
<organism evidence="2 3">
    <name type="scientific">Paenibacillus septentrionalis</name>
    <dbReference type="NCBI Taxonomy" id="429342"/>
    <lineage>
        <taxon>Bacteria</taxon>
        <taxon>Bacillati</taxon>
        <taxon>Bacillota</taxon>
        <taxon>Bacilli</taxon>
        <taxon>Bacillales</taxon>
        <taxon>Paenibacillaceae</taxon>
        <taxon>Paenibacillus</taxon>
    </lineage>
</organism>
<comment type="caution">
    <text evidence="2">The sequence shown here is derived from an EMBL/GenBank/DDBJ whole genome shotgun (WGS) entry which is preliminary data.</text>
</comment>